<evidence type="ECO:0000256" key="1">
    <source>
        <dbReference type="ARBA" id="ARBA00004606"/>
    </source>
</evidence>
<name>A0AAV7IY73_COTGL</name>
<comment type="similarity">
    <text evidence="2">Belongs to the glycosyltransferase 31 family.</text>
</comment>
<sequence length="461" mass="52761">MTFEMFIIALCLFFFISPSSSLKSSDIIITILSQPDEYHVAHAELLKNKIIKDAEALGQKAPEFILTHEEQIDGSWTFFPLIPKLSSKFPEAKWFIFCLENTVIKLPVLLNVLSKFEVSENTWISHVLYDEEPTIIHHFADHTKKFKYPNLASGFAMTSTLLHNLDKRLSKEGLPNVDFSIDASYEFSSYIYNNGKGPRLTHSPEFCIFFTENCATYPKGFHACTNSISQDDIYVAVKTYDKNHLDRVPIIMKTWLKNVKNFGLYSNVKDKSLPNVHVVPDTKEGHCKKTYAILKHANYVLKKNSFNWLVVADDDTIFSIARLLRVLTCYNPKKSIALGERYGYRTIRDTGYDYLTGGAGLVLSSSLVEKIINSPSCKCPTASTPDDMFLFGICLNNIEGQIIHSPLFHQARPSDYARNYLAFQEPVSFHKFWMIDPLEVYDQWFSDADSTLESKWKHTEL</sequence>
<keyword evidence="3" id="KW-0328">Glycosyltransferase</keyword>
<organism evidence="12 13">
    <name type="scientific">Cotesia glomerata</name>
    <name type="common">Lepidopteran parasitic wasp</name>
    <name type="synonym">Apanteles glomeratus</name>
    <dbReference type="NCBI Taxonomy" id="32391"/>
    <lineage>
        <taxon>Eukaryota</taxon>
        <taxon>Metazoa</taxon>
        <taxon>Ecdysozoa</taxon>
        <taxon>Arthropoda</taxon>
        <taxon>Hexapoda</taxon>
        <taxon>Insecta</taxon>
        <taxon>Pterygota</taxon>
        <taxon>Neoptera</taxon>
        <taxon>Endopterygota</taxon>
        <taxon>Hymenoptera</taxon>
        <taxon>Apocrita</taxon>
        <taxon>Ichneumonoidea</taxon>
        <taxon>Braconidae</taxon>
        <taxon>Microgastrinae</taxon>
        <taxon>Cotesia</taxon>
    </lineage>
</organism>
<keyword evidence="13" id="KW-1185">Reference proteome</keyword>
<evidence type="ECO:0000256" key="4">
    <source>
        <dbReference type="ARBA" id="ARBA00022679"/>
    </source>
</evidence>
<keyword evidence="6" id="KW-0735">Signal-anchor</keyword>
<dbReference type="InterPro" id="IPR003378">
    <property type="entry name" value="Fringe-like_glycosylTrfase"/>
</dbReference>
<reference evidence="12 13" key="1">
    <citation type="journal article" date="2021" name="J. Hered.">
        <title>A chromosome-level genome assembly of the parasitoid wasp, Cotesia glomerata (Hymenoptera: Braconidae).</title>
        <authorList>
            <person name="Pinto B.J."/>
            <person name="Weis J.J."/>
            <person name="Gamble T."/>
            <person name="Ode P.J."/>
            <person name="Paul R."/>
            <person name="Zaspel J.M."/>
        </authorList>
    </citation>
    <scope>NUCLEOTIDE SEQUENCE [LARGE SCALE GENOMIC DNA]</scope>
    <source>
        <strain evidence="12">CgM1</strain>
    </source>
</reference>
<evidence type="ECO:0000313" key="13">
    <source>
        <dbReference type="Proteomes" id="UP000826195"/>
    </source>
</evidence>
<evidence type="ECO:0000256" key="10">
    <source>
        <dbReference type="SAM" id="SignalP"/>
    </source>
</evidence>
<evidence type="ECO:0000256" key="9">
    <source>
        <dbReference type="ARBA" id="ARBA00037847"/>
    </source>
</evidence>
<dbReference type="GO" id="GO:0012505">
    <property type="term" value="C:endomembrane system"/>
    <property type="evidence" value="ECO:0007669"/>
    <property type="project" value="UniProtKB-SubCell"/>
</dbReference>
<keyword evidence="4" id="KW-0808">Transferase</keyword>
<evidence type="ECO:0000256" key="5">
    <source>
        <dbReference type="ARBA" id="ARBA00022692"/>
    </source>
</evidence>
<feature type="domain" description="Fringe-like glycosyltransferase" evidence="11">
    <location>
        <begin position="227"/>
        <end position="437"/>
    </location>
</feature>
<gene>
    <name evidence="12" type="ORF">KQX54_003323</name>
</gene>
<keyword evidence="5" id="KW-0812">Transmembrane</keyword>
<keyword evidence="8" id="KW-0472">Membrane</keyword>
<feature type="chain" id="PRO_5043630717" description="Fringe-like glycosyltransferase domain-containing protein" evidence="10">
    <location>
        <begin position="22"/>
        <end position="461"/>
    </location>
</feature>
<protein>
    <recommendedName>
        <fullName evidence="11">Fringe-like glycosyltransferase domain-containing protein</fullName>
    </recommendedName>
</protein>
<dbReference type="Gene3D" id="3.90.550.50">
    <property type="match status" value="2"/>
</dbReference>
<dbReference type="PANTHER" id="PTHR10811">
    <property type="entry name" value="FRINGE-RELATED"/>
    <property type="match status" value="1"/>
</dbReference>
<evidence type="ECO:0000259" key="11">
    <source>
        <dbReference type="Pfam" id="PF02434"/>
    </source>
</evidence>
<comment type="caution">
    <text evidence="12">The sequence shown here is derived from an EMBL/GenBank/DDBJ whole genome shotgun (WGS) entry which is preliminary data.</text>
</comment>
<evidence type="ECO:0000256" key="8">
    <source>
        <dbReference type="ARBA" id="ARBA00023136"/>
    </source>
</evidence>
<dbReference type="GO" id="GO:0016020">
    <property type="term" value="C:membrane"/>
    <property type="evidence" value="ECO:0007669"/>
    <property type="project" value="UniProtKB-SubCell"/>
</dbReference>
<keyword evidence="7" id="KW-1133">Transmembrane helix</keyword>
<dbReference type="GO" id="GO:0016757">
    <property type="term" value="F:glycosyltransferase activity"/>
    <property type="evidence" value="ECO:0007669"/>
    <property type="project" value="UniProtKB-KW"/>
</dbReference>
<evidence type="ECO:0000256" key="6">
    <source>
        <dbReference type="ARBA" id="ARBA00022968"/>
    </source>
</evidence>
<keyword evidence="10" id="KW-0732">Signal</keyword>
<dbReference type="Proteomes" id="UP000826195">
    <property type="component" value="Unassembled WGS sequence"/>
</dbReference>
<evidence type="ECO:0000313" key="12">
    <source>
        <dbReference type="EMBL" id="KAH0560303.1"/>
    </source>
</evidence>
<feature type="signal peptide" evidence="10">
    <location>
        <begin position="1"/>
        <end position="21"/>
    </location>
</feature>
<evidence type="ECO:0000256" key="3">
    <source>
        <dbReference type="ARBA" id="ARBA00022676"/>
    </source>
</evidence>
<dbReference type="Pfam" id="PF02434">
    <property type="entry name" value="Fringe"/>
    <property type="match status" value="1"/>
</dbReference>
<evidence type="ECO:0000256" key="2">
    <source>
        <dbReference type="ARBA" id="ARBA00008661"/>
    </source>
</evidence>
<proteinExistence type="inferred from homology"/>
<comment type="subcellular location">
    <subcellularLocation>
        <location evidence="9">Endomembrane system</location>
        <topology evidence="9">Single-pass membrane protein</topology>
    </subcellularLocation>
    <subcellularLocation>
        <location evidence="1">Membrane</location>
        <topology evidence="1">Single-pass type II membrane protein</topology>
    </subcellularLocation>
</comment>
<dbReference type="EMBL" id="JAHXZJ010000374">
    <property type="protein sequence ID" value="KAH0560303.1"/>
    <property type="molecule type" value="Genomic_DNA"/>
</dbReference>
<dbReference type="AlphaFoldDB" id="A0AAV7IY73"/>
<accession>A0AAV7IY73</accession>
<evidence type="ECO:0000256" key="7">
    <source>
        <dbReference type="ARBA" id="ARBA00022989"/>
    </source>
</evidence>